<dbReference type="eggNOG" id="COG4944">
    <property type="taxonomic scope" value="Bacteria"/>
</dbReference>
<dbReference type="EMBL" id="CAUM01000056">
    <property type="protein sequence ID" value="CCV05119.1"/>
    <property type="molecule type" value="Genomic_DNA"/>
</dbReference>
<keyword evidence="1" id="KW-0812">Transmembrane</keyword>
<sequence>MPQSPSDSGGNDMRTDDLIKALDADTRSKAMPLGSAWWMAAGAATVIAAVVFWLTIGPRTDIATAMHTMRFLAKFVFTTALAVSAFALIRALSTPGASTGGAAAWMIAAPLLVIIAVVLELLSVPAADWGTRLVGTNIVICLTFIPLIGVGPLAVFLTVLRYGAPTRPVLAGTVAGLLAGGLAATFYAAHCFDDSPLFVATWYTLAIAILGALGALGGRLFVRW</sequence>
<dbReference type="AlphaFoldDB" id="M5EK35"/>
<keyword evidence="3" id="KW-1185">Reference proteome</keyword>
<gene>
    <name evidence="2" type="ORF">MESS2_1490014</name>
</gene>
<evidence type="ECO:0000256" key="1">
    <source>
        <dbReference type="SAM" id="Phobius"/>
    </source>
</evidence>
<feature type="transmembrane region" description="Helical" evidence="1">
    <location>
        <begin position="134"/>
        <end position="157"/>
    </location>
</feature>
<organism evidence="2 3">
    <name type="scientific">Mesorhizobium metallidurans STM 2683</name>
    <dbReference type="NCBI Taxonomy" id="1297569"/>
    <lineage>
        <taxon>Bacteria</taxon>
        <taxon>Pseudomonadati</taxon>
        <taxon>Pseudomonadota</taxon>
        <taxon>Alphaproteobacteria</taxon>
        <taxon>Hyphomicrobiales</taxon>
        <taxon>Phyllobacteriaceae</taxon>
        <taxon>Mesorhizobium</taxon>
    </lineage>
</organism>
<keyword evidence="1" id="KW-1133">Transmembrane helix</keyword>
<dbReference type="Pfam" id="PF06532">
    <property type="entry name" value="NrsF"/>
    <property type="match status" value="1"/>
</dbReference>
<feature type="transmembrane region" description="Helical" evidence="1">
    <location>
        <begin position="101"/>
        <end position="122"/>
    </location>
</feature>
<dbReference type="STRING" id="1297569.MESS2_1490014"/>
<dbReference type="InterPro" id="IPR009495">
    <property type="entry name" value="NrsF"/>
</dbReference>
<feature type="transmembrane region" description="Helical" evidence="1">
    <location>
        <begin position="201"/>
        <end position="222"/>
    </location>
</feature>
<feature type="transmembrane region" description="Helical" evidence="1">
    <location>
        <begin position="36"/>
        <end position="56"/>
    </location>
</feature>
<evidence type="ECO:0000313" key="3">
    <source>
        <dbReference type="Proteomes" id="UP000012062"/>
    </source>
</evidence>
<comment type="caution">
    <text evidence="2">The sequence shown here is derived from an EMBL/GenBank/DDBJ whole genome shotgun (WGS) entry which is preliminary data.</text>
</comment>
<reference evidence="2 3" key="1">
    <citation type="submission" date="2013-02" db="EMBL/GenBank/DDBJ databases">
        <authorList>
            <person name="Genoscope - CEA"/>
        </authorList>
    </citation>
    <scope>NUCLEOTIDE SEQUENCE [LARGE SCALE GENOMIC DNA]</scope>
    <source>
        <strain evidence="2 3">STM 2683</strain>
    </source>
</reference>
<proteinExistence type="predicted"/>
<keyword evidence="1" id="KW-0472">Membrane</keyword>
<protein>
    <recommendedName>
        <fullName evidence="4">DUF1109 family protein</fullName>
    </recommendedName>
</protein>
<evidence type="ECO:0008006" key="4">
    <source>
        <dbReference type="Google" id="ProtNLM"/>
    </source>
</evidence>
<feature type="transmembrane region" description="Helical" evidence="1">
    <location>
        <begin position="71"/>
        <end position="89"/>
    </location>
</feature>
<feature type="transmembrane region" description="Helical" evidence="1">
    <location>
        <begin position="169"/>
        <end position="189"/>
    </location>
</feature>
<dbReference type="Proteomes" id="UP000012062">
    <property type="component" value="Unassembled WGS sequence"/>
</dbReference>
<name>M5EK35_9HYPH</name>
<accession>M5EK35</accession>
<evidence type="ECO:0000313" key="2">
    <source>
        <dbReference type="EMBL" id="CCV05119.1"/>
    </source>
</evidence>